<name>A0A919Q1B3_9ACTN</name>
<protein>
    <submittedName>
        <fullName evidence="1">Uncharacterized protein</fullName>
    </submittedName>
</protein>
<dbReference type="AlphaFoldDB" id="A0A919Q1B3"/>
<evidence type="ECO:0000313" key="1">
    <source>
        <dbReference type="EMBL" id="GIG52398.1"/>
    </source>
</evidence>
<reference evidence="1" key="1">
    <citation type="submission" date="2021-01" db="EMBL/GenBank/DDBJ databases">
        <title>Whole genome shotgun sequence of Dactylosporangium siamense NBRC 106093.</title>
        <authorList>
            <person name="Komaki H."/>
            <person name="Tamura T."/>
        </authorList>
    </citation>
    <scope>NUCLEOTIDE SEQUENCE</scope>
    <source>
        <strain evidence="1">NBRC 106093</strain>
    </source>
</reference>
<gene>
    <name evidence="1" type="ORF">Dsi01nite_104390</name>
</gene>
<evidence type="ECO:0000313" key="2">
    <source>
        <dbReference type="Proteomes" id="UP000660611"/>
    </source>
</evidence>
<accession>A0A919Q1B3</accession>
<proteinExistence type="predicted"/>
<keyword evidence="2" id="KW-1185">Reference proteome</keyword>
<sequence>MTAVPGFREHLEVHIENEGQLLSYMFFMLDVAPATIASYLGDEDEPDWRLTLAFLEDRLALEHVEDGFLVNTAFLPYLPGPQQPGYGIVAELGPLLKERFAVVRPAG</sequence>
<dbReference type="RefSeq" id="WP_203853985.1">
    <property type="nucleotide sequence ID" value="NZ_BAAAVW010000026.1"/>
</dbReference>
<organism evidence="1 2">
    <name type="scientific">Dactylosporangium siamense</name>
    <dbReference type="NCBI Taxonomy" id="685454"/>
    <lineage>
        <taxon>Bacteria</taxon>
        <taxon>Bacillati</taxon>
        <taxon>Actinomycetota</taxon>
        <taxon>Actinomycetes</taxon>
        <taxon>Micromonosporales</taxon>
        <taxon>Micromonosporaceae</taxon>
        <taxon>Dactylosporangium</taxon>
    </lineage>
</organism>
<dbReference type="Proteomes" id="UP000660611">
    <property type="component" value="Unassembled WGS sequence"/>
</dbReference>
<comment type="caution">
    <text evidence="1">The sequence shown here is derived from an EMBL/GenBank/DDBJ whole genome shotgun (WGS) entry which is preliminary data.</text>
</comment>
<dbReference type="EMBL" id="BONQ01000178">
    <property type="protein sequence ID" value="GIG52398.1"/>
    <property type="molecule type" value="Genomic_DNA"/>
</dbReference>